<dbReference type="GO" id="GO:0006351">
    <property type="term" value="P:DNA-templated transcription"/>
    <property type="evidence" value="ECO:0007669"/>
    <property type="project" value="UniProtKB-UniRule"/>
</dbReference>
<dbReference type="InterPro" id="IPR033668">
    <property type="entry name" value="Reg_prot_E2"/>
</dbReference>
<protein>
    <recommendedName>
        <fullName evidence="12">Regulatory protein E2</fullName>
    </recommendedName>
</protein>
<keyword evidence="4 12" id="KW-0244">Early protein</keyword>
<dbReference type="GO" id="GO:0000166">
    <property type="term" value="F:nucleotide binding"/>
    <property type="evidence" value="ECO:0007669"/>
    <property type="project" value="UniProtKB-UniRule"/>
</dbReference>
<dbReference type="Proteomes" id="UP000099447">
    <property type="component" value="Segment"/>
</dbReference>
<dbReference type="GO" id="GO:0006275">
    <property type="term" value="P:regulation of DNA replication"/>
    <property type="evidence" value="ECO:0007669"/>
    <property type="project" value="UniProtKB-UniRule"/>
</dbReference>
<dbReference type="GO" id="GO:0006260">
    <property type="term" value="P:DNA replication"/>
    <property type="evidence" value="ECO:0007669"/>
    <property type="project" value="UniProtKB-KW"/>
</dbReference>
<dbReference type="RefSeq" id="YP_006202691.1">
    <property type="nucleotide sequence ID" value="NC_017716.1"/>
</dbReference>
<comment type="function">
    <text evidence="12">Plays a role in the initiation of viral DNA replication. A dimer of E2 interacts with a dimer of E1 in order to improve specificity of E1 DNA binding activity. Once the complex recognizes and binds DNA at specific sites, the E2 dimer is removed from DNA. E2 also regulates viral transcription through binding to the E2RE response element (5'-ACCNNNNNNGGT-3') present in multiple copies in the regulatory regions of the viral genome. Activates or represses transcription depending on E2RE's position with regards to proximal promoter elements including the TATA-box. Repression occurs by sterically hindering the assembly of the transcription initiation complex.</text>
</comment>
<dbReference type="HAMAP" id="MF_04001">
    <property type="entry name" value="PPV_E2"/>
    <property type="match status" value="1"/>
</dbReference>
<keyword evidence="8 12" id="KW-0805">Transcription regulation</keyword>
<dbReference type="KEGG" id="vg:12218719"/>
<keyword evidence="5 12" id="KW-0597">Phosphoprotein</keyword>
<dbReference type="GO" id="GO:0003700">
    <property type="term" value="F:DNA-binding transcription factor activity"/>
    <property type="evidence" value="ECO:0007669"/>
    <property type="project" value="UniProtKB-UniRule"/>
</dbReference>
<dbReference type="OrthoDB" id="15886at10239"/>
<dbReference type="Gene3D" id="1.10.287.30">
    <property type="entry name" value="E2 (early) protein, N terminal domain, subdomain 1"/>
    <property type="match status" value="1"/>
</dbReference>
<comment type="subunit">
    <text evidence="12">Binds DNA as homodimer. Interacts with protein E1; this interaction greatly increases E1 DNA-binding activity. Interacts with protein L1; this interaction enhances E2-dependent replication and transcription activation. Interacts with protein L2; this interaction inhibits E2 transcriptional activity but not DNA replication function E2. Interacts with protein E7; this interaction inhibits E7 oncogenic activity. Interacts with host TAF1; this interaction modulates E2-dependent transcriptional regulation. Interacts with host BRD4; this interaction mediates E2 transcriptional activation function. Additionally, the interaction with host BRD4 on mitotic chromosomes mediates tethering of the viral genome. Interacts with host TOPBP1; this interaction is required for optimal viral DNA replication.</text>
</comment>
<keyword evidence="9 12" id="KW-0238">DNA-binding</keyword>
<dbReference type="GO" id="GO:0039693">
    <property type="term" value="P:viral DNA genome replication"/>
    <property type="evidence" value="ECO:0007669"/>
    <property type="project" value="UniProtKB-UniRule"/>
</dbReference>
<comment type="similarity">
    <text evidence="12">Belongs to the papillomaviridae E2 protein family.</text>
</comment>
<dbReference type="InterPro" id="IPR012677">
    <property type="entry name" value="Nucleotide-bd_a/b_plait_sf"/>
</dbReference>
<feature type="cross-link" description="Glycyl lysine isopeptide (Lys-Gly) (interchain with G-Cter in SUMO)" evidence="12">
    <location>
        <position position="290"/>
    </location>
</feature>
<evidence type="ECO:0000256" key="2">
    <source>
        <dbReference type="ARBA" id="ARBA00007794"/>
    </source>
</evidence>
<dbReference type="SUPFAM" id="SSF54957">
    <property type="entry name" value="Viral DNA-binding domain"/>
    <property type="match status" value="1"/>
</dbReference>
<keyword evidence="11 12" id="KW-0804">Transcription</keyword>
<feature type="domain" description="Papillomavirus E2 C-terminal" evidence="15">
    <location>
        <begin position="285"/>
        <end position="357"/>
    </location>
</feature>
<feature type="domain" description="Papillomavirus E2 N-terminal" evidence="14">
    <location>
        <begin position="1"/>
        <end position="193"/>
    </location>
</feature>
<keyword evidence="6 12" id="KW-1048">Host nucleus</keyword>
<feature type="region of interest" description="Disordered" evidence="13">
    <location>
        <begin position="220"/>
        <end position="258"/>
    </location>
</feature>
<dbReference type="Pfam" id="PF00508">
    <property type="entry name" value="PPV_E2_N"/>
    <property type="match status" value="1"/>
</dbReference>
<dbReference type="EMBL" id="JF304764">
    <property type="protein sequence ID" value="AEA35050.1"/>
    <property type="molecule type" value="Genomic_DNA"/>
</dbReference>
<evidence type="ECO:0000256" key="12">
    <source>
        <dbReference type="HAMAP-Rule" id="MF_04001"/>
    </source>
</evidence>
<name>H9LC95_RHPV1</name>
<reference evidence="16 17" key="1">
    <citation type="journal article" date="2013" name="Vet. Pathol.">
        <title>Novel Genital Alphapapillomaviruses in Baboons (Papio hamadryas Anubis) With Cervical Dysplasia.</title>
        <authorList>
            <person name="Bergin I.L."/>
            <person name="Bell J.D."/>
            <person name="Chen Z."/>
            <person name="Zochowski M.K."/>
            <person name="Chai D."/>
            <person name="Schmidt K."/>
            <person name="Culmer D.L."/>
            <person name="Aronoff D.M."/>
            <person name="Patton D.L."/>
            <person name="Mwenda J.M."/>
            <person name="Wood C.E."/>
            <person name="Burk R.D."/>
        </authorList>
    </citation>
    <scope>NUCLEOTIDE SEQUENCE [LARGE SCALE GENOMIC DNA]</scope>
    <source>
        <strain evidence="16">Mac2085</strain>
    </source>
</reference>
<dbReference type="InterPro" id="IPR035975">
    <property type="entry name" value="E2/EBNA1_C_sf"/>
</dbReference>
<evidence type="ECO:0000256" key="7">
    <source>
        <dbReference type="ARBA" id="ARBA00022705"/>
    </source>
</evidence>
<evidence type="ECO:0000259" key="15">
    <source>
        <dbReference type="Pfam" id="PF00511"/>
    </source>
</evidence>
<evidence type="ECO:0000313" key="16">
    <source>
        <dbReference type="EMBL" id="AEA35050.1"/>
    </source>
</evidence>
<dbReference type="SUPFAM" id="SSF51332">
    <property type="entry name" value="E2 regulatory, transactivation domain"/>
    <property type="match status" value="1"/>
</dbReference>
<feature type="region of interest" description="DNA-binding domain" evidence="12">
    <location>
        <begin position="283"/>
        <end position="361"/>
    </location>
</feature>
<keyword evidence="12" id="KW-1017">Isopeptide bond</keyword>
<dbReference type="InterPro" id="IPR042504">
    <property type="entry name" value="Regulatory_protein_E2_N_2"/>
</dbReference>
<dbReference type="InterPro" id="IPR000427">
    <property type="entry name" value="Papillomavirus_E2_C"/>
</dbReference>
<dbReference type="Gene3D" id="3.30.70.330">
    <property type="match status" value="1"/>
</dbReference>
<evidence type="ECO:0000259" key="14">
    <source>
        <dbReference type="Pfam" id="PF00508"/>
    </source>
</evidence>
<evidence type="ECO:0000256" key="13">
    <source>
        <dbReference type="SAM" id="MobiDB-lite"/>
    </source>
</evidence>
<proteinExistence type="inferred from homology"/>
<gene>
    <name evidence="12 16" type="primary">E2</name>
</gene>
<comment type="similarity">
    <text evidence="2">Belongs to the papillomaviridae E8^E2C protein family.</text>
</comment>
<keyword evidence="3 12" id="KW-0678">Repressor</keyword>
<evidence type="ECO:0000256" key="5">
    <source>
        <dbReference type="ARBA" id="ARBA00022553"/>
    </source>
</evidence>
<comment type="subcellular location">
    <subcellularLocation>
        <location evidence="1 12">Host nucleus</location>
    </subcellularLocation>
</comment>
<dbReference type="InterPro" id="IPR042503">
    <property type="entry name" value="Regulatory_protein_E2_N_1"/>
</dbReference>
<sequence length="361" mass="41131">MEALSERLSAYQDRILTLYEEESKLLSDQIEHWKCVRGECAVLYKARELGHSHINNQQVPALHVSRGKAHKAIELQMALESLLKSDFHSEEWTLQDASLERWHTEPQGCFKKQGATVTVLYDCDKDNTMDYILWGAIYVWGEDGWDKVCGKVDYWGLYYVLHGLKVYYKEFEHDAQKYSNTNTWEVHFGRTVIPYSDSMSSTALCERLPIAEIANGLQQTSIPTPTHTSSKENAWASTTPPPKRGRRGDPGGDPVRALDANSRTLLSQPARDHPTGNTGYSDCTPVVHLKGDSNCLKCLRFRFGKHKHLYCNVSTTWRWANHADEKAIVTVTFKDEQQRQQFLSVVKIPNSVHICKGLMTV</sequence>
<evidence type="ECO:0000256" key="10">
    <source>
        <dbReference type="ARBA" id="ARBA00023159"/>
    </source>
</evidence>
<organism evidence="16 17">
    <name type="scientific">Papio hamadryas papillomavirus 1</name>
    <dbReference type="NCBI Taxonomy" id="990303"/>
    <lineage>
        <taxon>Viruses</taxon>
        <taxon>Monodnaviria</taxon>
        <taxon>Shotokuvirae</taxon>
        <taxon>Cossaviricota</taxon>
        <taxon>Papovaviricetes</taxon>
        <taxon>Zurhausenvirales</taxon>
        <taxon>Papillomaviridae</taxon>
        <taxon>Firstpapillomavirinae</taxon>
        <taxon>Alphapapillomavirus</taxon>
        <taxon>Rhesus papillomavirus type 1</taxon>
    </lineage>
</organism>
<comment type="caution">
    <text evidence="12">Lacks conserved residue(s) required for the propagation of feature annotation.</text>
</comment>
<dbReference type="InterPro" id="IPR001866">
    <property type="entry name" value="PPV_E2_N"/>
</dbReference>
<evidence type="ECO:0000313" key="17">
    <source>
        <dbReference type="Proteomes" id="UP000099447"/>
    </source>
</evidence>
<dbReference type="GO" id="GO:0003677">
    <property type="term" value="F:DNA binding"/>
    <property type="evidence" value="ECO:0007669"/>
    <property type="project" value="UniProtKB-UniRule"/>
</dbReference>
<evidence type="ECO:0000256" key="8">
    <source>
        <dbReference type="ARBA" id="ARBA00023015"/>
    </source>
</evidence>
<dbReference type="InterPro" id="IPR036050">
    <property type="entry name" value="Regulatory_protein_E2_N"/>
</dbReference>
<evidence type="ECO:0000256" key="1">
    <source>
        <dbReference type="ARBA" id="ARBA00004147"/>
    </source>
</evidence>
<dbReference type="Gene3D" id="2.170.200.10">
    <property type="entry name" value="Papillomavirus E2 early protein domain"/>
    <property type="match status" value="1"/>
</dbReference>
<dbReference type="GeneID" id="12218719"/>
<evidence type="ECO:0000256" key="9">
    <source>
        <dbReference type="ARBA" id="ARBA00023125"/>
    </source>
</evidence>
<feature type="compositionally biased region" description="Polar residues" evidence="13">
    <location>
        <begin position="220"/>
        <end position="238"/>
    </location>
</feature>
<evidence type="ECO:0000256" key="3">
    <source>
        <dbReference type="ARBA" id="ARBA00022491"/>
    </source>
</evidence>
<comment type="PTM">
    <text evidence="12">Phosphorylated.</text>
</comment>
<evidence type="ECO:0000256" key="4">
    <source>
        <dbReference type="ARBA" id="ARBA00022518"/>
    </source>
</evidence>
<keyword evidence="12" id="KW-0832">Ubl conjugation</keyword>
<keyword evidence="7 12" id="KW-0235">DNA replication</keyword>
<comment type="PTM">
    <text evidence="12">Sumoylation plays a regulatory role in E2 transcriptional activity.</text>
</comment>
<evidence type="ECO:0000256" key="6">
    <source>
        <dbReference type="ARBA" id="ARBA00022562"/>
    </source>
</evidence>
<dbReference type="GO" id="GO:0042025">
    <property type="term" value="C:host cell nucleus"/>
    <property type="evidence" value="ECO:0007669"/>
    <property type="project" value="UniProtKB-SubCell"/>
</dbReference>
<keyword evidence="10 12" id="KW-0010">Activator</keyword>
<dbReference type="Pfam" id="PF00511">
    <property type="entry name" value="PPV_E2_C"/>
    <property type="match status" value="1"/>
</dbReference>
<evidence type="ECO:0000256" key="11">
    <source>
        <dbReference type="ARBA" id="ARBA00023163"/>
    </source>
</evidence>
<accession>H9LC95</accession>